<keyword evidence="3" id="KW-1185">Reference proteome</keyword>
<dbReference type="InterPro" id="IPR007409">
    <property type="entry name" value="Restrct_endonuc_type1_HsdR_N"/>
</dbReference>
<dbReference type="EMBL" id="JOKH01000006">
    <property type="protein sequence ID" value="KEQ16280.1"/>
    <property type="molecule type" value="Genomic_DNA"/>
</dbReference>
<gene>
    <name evidence="2" type="ORF">GZ78_24045</name>
</gene>
<dbReference type="Proteomes" id="UP000028073">
    <property type="component" value="Unassembled WGS sequence"/>
</dbReference>
<protein>
    <recommendedName>
        <fullName evidence="1">Restriction endonuclease type I HsdR N-terminal domain-containing protein</fullName>
    </recommendedName>
</protein>
<dbReference type="RefSeq" id="WP_034841009.1">
    <property type="nucleotide sequence ID" value="NZ_JOKH01000006.1"/>
</dbReference>
<comment type="caution">
    <text evidence="2">The sequence shown here is derived from an EMBL/GenBank/DDBJ whole genome shotgun (WGS) entry which is preliminary data.</text>
</comment>
<feature type="domain" description="Restriction endonuclease type I HsdR N-terminal" evidence="1">
    <location>
        <begin position="10"/>
        <end position="64"/>
    </location>
</feature>
<dbReference type="eggNOG" id="COG0610">
    <property type="taxonomic scope" value="Bacteria"/>
</dbReference>
<proteinExistence type="predicted"/>
<sequence>MIYKLKGVLLEAKNSGLVRANEQFMEWLLAEKSLPFGEDGEHITIRLIDFDQPENNHYVMSQQLLSLV</sequence>
<accession>A0A081NCV7</accession>
<organism evidence="2 3">
    <name type="scientific">Endozoicomonas numazuensis</name>
    <dbReference type="NCBI Taxonomy" id="1137799"/>
    <lineage>
        <taxon>Bacteria</taxon>
        <taxon>Pseudomonadati</taxon>
        <taxon>Pseudomonadota</taxon>
        <taxon>Gammaproteobacteria</taxon>
        <taxon>Oceanospirillales</taxon>
        <taxon>Endozoicomonadaceae</taxon>
        <taxon>Endozoicomonas</taxon>
    </lineage>
</organism>
<dbReference type="AlphaFoldDB" id="A0A081NCV7"/>
<dbReference type="GO" id="GO:0003677">
    <property type="term" value="F:DNA binding"/>
    <property type="evidence" value="ECO:0007669"/>
    <property type="project" value="UniProtKB-KW"/>
</dbReference>
<dbReference type="OrthoDB" id="9758243at2"/>
<dbReference type="GO" id="GO:0009307">
    <property type="term" value="P:DNA restriction-modification system"/>
    <property type="evidence" value="ECO:0007669"/>
    <property type="project" value="UniProtKB-KW"/>
</dbReference>
<dbReference type="STRING" id="1137799.GZ78_24045"/>
<evidence type="ECO:0000313" key="2">
    <source>
        <dbReference type="EMBL" id="KEQ16280.1"/>
    </source>
</evidence>
<dbReference type="GO" id="GO:0009035">
    <property type="term" value="F:type I site-specific deoxyribonuclease activity"/>
    <property type="evidence" value="ECO:0007669"/>
    <property type="project" value="UniProtKB-EC"/>
</dbReference>
<reference evidence="2 3" key="1">
    <citation type="submission" date="2014-06" db="EMBL/GenBank/DDBJ databases">
        <title>Whole Genome Sequences of Three Symbiotic Endozoicomonas Bacteria.</title>
        <authorList>
            <person name="Neave M.J."/>
            <person name="Apprill A."/>
            <person name="Voolstra C.R."/>
        </authorList>
    </citation>
    <scope>NUCLEOTIDE SEQUENCE [LARGE SCALE GENOMIC DNA]</scope>
    <source>
        <strain evidence="2 3">DSM 25634</strain>
    </source>
</reference>
<evidence type="ECO:0000259" key="1">
    <source>
        <dbReference type="Pfam" id="PF04313"/>
    </source>
</evidence>
<dbReference type="Pfam" id="PF04313">
    <property type="entry name" value="HSDR_N"/>
    <property type="match status" value="1"/>
</dbReference>
<dbReference type="GO" id="GO:0005524">
    <property type="term" value="F:ATP binding"/>
    <property type="evidence" value="ECO:0007669"/>
    <property type="project" value="UniProtKB-KW"/>
</dbReference>
<name>A0A081NCV7_9GAMM</name>
<evidence type="ECO:0000313" key="3">
    <source>
        <dbReference type="Proteomes" id="UP000028073"/>
    </source>
</evidence>